<protein>
    <submittedName>
        <fullName evidence="2">Uncharacterized protein</fullName>
    </submittedName>
</protein>
<evidence type="ECO:0000313" key="2">
    <source>
        <dbReference type="EMBL" id="RXH86121.1"/>
    </source>
</evidence>
<proteinExistence type="predicted"/>
<accession>A0A498IXW7</accession>
<dbReference type="STRING" id="3750.A0A498IXW7"/>
<feature type="compositionally biased region" description="Basic and acidic residues" evidence="1">
    <location>
        <begin position="83"/>
        <end position="92"/>
    </location>
</feature>
<name>A0A498IXW7_MALDO</name>
<reference evidence="2 3" key="1">
    <citation type="submission" date="2018-10" db="EMBL/GenBank/DDBJ databases">
        <title>A high-quality apple genome assembly.</title>
        <authorList>
            <person name="Hu J."/>
        </authorList>
    </citation>
    <scope>NUCLEOTIDE SEQUENCE [LARGE SCALE GENOMIC DNA]</scope>
    <source>
        <strain evidence="3">cv. HFTH1</strain>
        <tissue evidence="2">Young leaf</tissue>
    </source>
</reference>
<feature type="region of interest" description="Disordered" evidence="1">
    <location>
        <begin position="75"/>
        <end position="110"/>
    </location>
</feature>
<dbReference type="Proteomes" id="UP000290289">
    <property type="component" value="Chromosome 10"/>
</dbReference>
<comment type="caution">
    <text evidence="2">The sequence shown here is derived from an EMBL/GenBank/DDBJ whole genome shotgun (WGS) entry which is preliminary data.</text>
</comment>
<gene>
    <name evidence="2" type="ORF">DVH24_017174</name>
</gene>
<evidence type="ECO:0000313" key="3">
    <source>
        <dbReference type="Proteomes" id="UP000290289"/>
    </source>
</evidence>
<sequence>MEFDALQALTKGPLSSSISKLSDSSRFLLNSKDFHEFKVPIEQITKESQTMHQDRFSFHLFCLFLSTLSCKAPGFPDAPGSRSKSEKQEAKKQLQRNPYAVIGLNRNSTD</sequence>
<dbReference type="AlphaFoldDB" id="A0A498IXW7"/>
<dbReference type="EMBL" id="RDQH01000336">
    <property type="protein sequence ID" value="RXH86121.1"/>
    <property type="molecule type" value="Genomic_DNA"/>
</dbReference>
<organism evidence="2 3">
    <name type="scientific">Malus domestica</name>
    <name type="common">Apple</name>
    <name type="synonym">Pyrus malus</name>
    <dbReference type="NCBI Taxonomy" id="3750"/>
    <lineage>
        <taxon>Eukaryota</taxon>
        <taxon>Viridiplantae</taxon>
        <taxon>Streptophyta</taxon>
        <taxon>Embryophyta</taxon>
        <taxon>Tracheophyta</taxon>
        <taxon>Spermatophyta</taxon>
        <taxon>Magnoliopsida</taxon>
        <taxon>eudicotyledons</taxon>
        <taxon>Gunneridae</taxon>
        <taxon>Pentapetalae</taxon>
        <taxon>rosids</taxon>
        <taxon>fabids</taxon>
        <taxon>Rosales</taxon>
        <taxon>Rosaceae</taxon>
        <taxon>Amygdaloideae</taxon>
        <taxon>Maleae</taxon>
        <taxon>Malus</taxon>
    </lineage>
</organism>
<evidence type="ECO:0000256" key="1">
    <source>
        <dbReference type="SAM" id="MobiDB-lite"/>
    </source>
</evidence>
<keyword evidence="3" id="KW-1185">Reference proteome</keyword>